<dbReference type="RefSeq" id="WP_188799198.1">
    <property type="nucleotide sequence ID" value="NZ_BMIZ01000001.1"/>
</dbReference>
<evidence type="ECO:0000259" key="1">
    <source>
        <dbReference type="SMART" id="SM00960"/>
    </source>
</evidence>
<dbReference type="Pfam" id="PF03259">
    <property type="entry name" value="Robl_LC7"/>
    <property type="match status" value="1"/>
</dbReference>
<evidence type="ECO:0000313" key="3">
    <source>
        <dbReference type="Proteomes" id="UP000663181"/>
    </source>
</evidence>
<dbReference type="EMBL" id="CP064030">
    <property type="protein sequence ID" value="QRN55632.1"/>
    <property type="molecule type" value="Genomic_DNA"/>
</dbReference>
<gene>
    <name evidence="2" type="ORF">ISN74_10075</name>
</gene>
<name>A0ABX7H170_9GAMM</name>
<sequence length="150" mass="16019">MDDSLVAFGANPISASDIRSLCDSALLKLCDKHPEISLALVTTADAWLISHRFLEKMDAHRLSAMTASLLALCESLSKELSGGSCQSALLSMDSYTCVIVHINSAQQSLVLAIGVRQNVMIALARRFALDLAERISLSLRALESGADLSA</sequence>
<keyword evidence="3" id="KW-1185">Reference proteome</keyword>
<evidence type="ECO:0000313" key="2">
    <source>
        <dbReference type="EMBL" id="QRN55632.1"/>
    </source>
</evidence>
<dbReference type="SMART" id="SM00960">
    <property type="entry name" value="Robl_LC7"/>
    <property type="match status" value="1"/>
</dbReference>
<dbReference type="InterPro" id="IPR004942">
    <property type="entry name" value="Roadblock/LAMTOR2_dom"/>
</dbReference>
<protein>
    <submittedName>
        <fullName evidence="2">Roadblock/LC7 domain-containing protein</fullName>
    </submittedName>
</protein>
<accession>A0ABX7H170</accession>
<feature type="domain" description="Roadblock/LAMTOR2" evidence="1">
    <location>
        <begin position="23"/>
        <end position="113"/>
    </location>
</feature>
<dbReference type="Gene3D" id="3.30.450.30">
    <property type="entry name" value="Dynein light chain 2a, cytoplasmic"/>
    <property type="match status" value="1"/>
</dbReference>
<dbReference type="SUPFAM" id="SSF103196">
    <property type="entry name" value="Roadblock/LC7 domain"/>
    <property type="match status" value="1"/>
</dbReference>
<reference evidence="2 3" key="1">
    <citation type="submission" date="2020-10" db="EMBL/GenBank/DDBJ databases">
        <title>Phylogeny of dyella-like bacteria.</title>
        <authorList>
            <person name="Fu J."/>
        </authorList>
    </citation>
    <scope>NUCLEOTIDE SEQUENCE [LARGE SCALE GENOMIC DNA]</scope>
    <source>
        <strain evidence="2 3">DHOB09</strain>
    </source>
</reference>
<dbReference type="Proteomes" id="UP000663181">
    <property type="component" value="Chromosome"/>
</dbReference>
<proteinExistence type="predicted"/>
<organism evidence="2 3">
    <name type="scientific">Dyella caseinilytica</name>
    <dbReference type="NCBI Taxonomy" id="1849581"/>
    <lineage>
        <taxon>Bacteria</taxon>
        <taxon>Pseudomonadati</taxon>
        <taxon>Pseudomonadota</taxon>
        <taxon>Gammaproteobacteria</taxon>
        <taxon>Lysobacterales</taxon>
        <taxon>Rhodanobacteraceae</taxon>
        <taxon>Dyella</taxon>
    </lineage>
</organism>